<dbReference type="RefSeq" id="WP_102634005.1">
    <property type="nucleotide sequence ID" value="NZ_CADIJZ010000006.1"/>
</dbReference>
<name>A0A2N7WHN3_9BURK</name>
<keyword evidence="3" id="KW-1185">Reference proteome</keyword>
<reference evidence="2 3" key="1">
    <citation type="submission" date="2018-01" db="EMBL/GenBank/DDBJ databases">
        <title>Whole genome analyses suggest that Burkholderia sensu lato contains two further novel genera in the rhizoxinica-symbiotica group Mycetohabitans gen. nov., and Trinickia gen. nov.: implications for the evolution of diazotrophy and nodulation in the Burkholderiaceae.</title>
        <authorList>
            <person name="Estrada-de los Santos P."/>
            <person name="Palmer M."/>
            <person name="Chavez-Ramirez B."/>
            <person name="Beukes C."/>
            <person name="Steenkamp E.T."/>
            <person name="Hirsch A.M."/>
            <person name="Manyaka P."/>
            <person name="Maluk M."/>
            <person name="Lafos M."/>
            <person name="Crook M."/>
            <person name="Gross E."/>
            <person name="Simon M.F."/>
            <person name="Bueno dos Reis Junior F."/>
            <person name="Poole P.S."/>
            <person name="Venter S.N."/>
            <person name="James E.K."/>
        </authorList>
    </citation>
    <scope>NUCLEOTIDE SEQUENCE [LARGE SCALE GENOMIC DNA]</scope>
    <source>
        <strain evidence="2 3">WSM 3937</strain>
    </source>
</reference>
<dbReference type="Proteomes" id="UP000494205">
    <property type="component" value="Unassembled WGS sequence"/>
</dbReference>
<dbReference type="OrthoDB" id="8548202at2"/>
<gene>
    <name evidence="2" type="ORF">C0Z16_20865</name>
    <name evidence="1" type="ORF">LMG27174_01859</name>
</gene>
<accession>A0A2N7WHN3</accession>
<evidence type="ECO:0000313" key="2">
    <source>
        <dbReference type="EMBL" id="PMS28883.1"/>
    </source>
</evidence>
<dbReference type="EMBL" id="CADIJZ010000006">
    <property type="protein sequence ID" value="CAB3665503.1"/>
    <property type="molecule type" value="Genomic_DNA"/>
</dbReference>
<dbReference type="InterPro" id="IPR010260">
    <property type="entry name" value="AlpA"/>
</dbReference>
<proteinExistence type="predicted"/>
<organism evidence="1 4">
    <name type="scientific">Paraburkholderia rhynchosiae</name>
    <dbReference type="NCBI Taxonomy" id="487049"/>
    <lineage>
        <taxon>Bacteria</taxon>
        <taxon>Pseudomonadati</taxon>
        <taxon>Pseudomonadota</taxon>
        <taxon>Betaproteobacteria</taxon>
        <taxon>Burkholderiales</taxon>
        <taxon>Burkholderiaceae</taxon>
        <taxon>Paraburkholderia</taxon>
    </lineage>
</organism>
<dbReference type="AlphaFoldDB" id="A0A2N7WHN3"/>
<evidence type="ECO:0000313" key="3">
    <source>
        <dbReference type="Proteomes" id="UP000235659"/>
    </source>
</evidence>
<evidence type="ECO:0000313" key="4">
    <source>
        <dbReference type="Proteomes" id="UP000494205"/>
    </source>
</evidence>
<dbReference type="Proteomes" id="UP000235659">
    <property type="component" value="Unassembled WGS sequence"/>
</dbReference>
<reference evidence="1 4" key="2">
    <citation type="submission" date="2020-04" db="EMBL/GenBank/DDBJ databases">
        <authorList>
            <person name="De Canck E."/>
        </authorList>
    </citation>
    <scope>NUCLEOTIDE SEQUENCE [LARGE SCALE GENOMIC DNA]</scope>
    <source>
        <strain evidence="1 4">LMG 27174</strain>
    </source>
</reference>
<evidence type="ECO:0000313" key="1">
    <source>
        <dbReference type="EMBL" id="CAB3665503.1"/>
    </source>
</evidence>
<dbReference type="EMBL" id="PNXY01000015">
    <property type="protein sequence ID" value="PMS28883.1"/>
    <property type="molecule type" value="Genomic_DNA"/>
</dbReference>
<dbReference type="Pfam" id="PF05930">
    <property type="entry name" value="Phage_AlpA"/>
    <property type="match status" value="1"/>
</dbReference>
<sequence>MSEKAVYEMPLAGFVREKDLITVLAISRKTLERWCAAGRFPAAVRLGEKAKGWNVDVVRAWIDARTNGSAV</sequence>
<protein>
    <submittedName>
        <fullName evidence="2">AlpA family transcriptional regulator</fullName>
    </submittedName>
</protein>